<accession>A0ABR7PHY4</accession>
<gene>
    <name evidence="3" type="ORF">F6X42_04850</name>
</gene>
<dbReference type="GO" id="GO:0016874">
    <property type="term" value="F:ligase activity"/>
    <property type="evidence" value="ECO:0007669"/>
    <property type="project" value="UniProtKB-KW"/>
</dbReference>
<dbReference type="Pfam" id="PF13193">
    <property type="entry name" value="AMP-binding_C"/>
    <property type="match status" value="1"/>
</dbReference>
<feature type="domain" description="AMP-dependent synthetase/ligase" evidence="1">
    <location>
        <begin position="17"/>
        <end position="368"/>
    </location>
</feature>
<dbReference type="Pfam" id="PF00501">
    <property type="entry name" value="AMP-binding"/>
    <property type="match status" value="1"/>
</dbReference>
<dbReference type="InterPro" id="IPR000873">
    <property type="entry name" value="AMP-dep_synth/lig_dom"/>
</dbReference>
<dbReference type="InterPro" id="IPR045851">
    <property type="entry name" value="AMP-bd_C_sf"/>
</dbReference>
<evidence type="ECO:0000259" key="2">
    <source>
        <dbReference type="Pfam" id="PF13193"/>
    </source>
</evidence>
<dbReference type="InterPro" id="IPR025110">
    <property type="entry name" value="AMP-bd_C"/>
</dbReference>
<keyword evidence="4" id="KW-1185">Reference proteome</keyword>
<dbReference type="SUPFAM" id="SSF56801">
    <property type="entry name" value="Acetyl-CoA synthetase-like"/>
    <property type="match status" value="1"/>
</dbReference>
<comment type="caution">
    <text evidence="3">The sequence shown here is derived from an EMBL/GenBank/DDBJ whole genome shotgun (WGS) entry which is preliminary data.</text>
</comment>
<dbReference type="PANTHER" id="PTHR43767:SF1">
    <property type="entry name" value="NONRIBOSOMAL PEPTIDE SYNTHASE PES1 (EUROFUNG)-RELATED"/>
    <property type="match status" value="1"/>
</dbReference>
<dbReference type="Gene3D" id="3.30.300.30">
    <property type="match status" value="1"/>
</dbReference>
<sequence>MTVPDKLARISGIPCFWASRAPDLVAIVDGEQRTTFGELWARIQKARAFFESRGAMPGDRVVIVGENCTALIVMLFSLSEIGAWPVVVNARLSERELSAICAHCEPRLVLFTHDVSPDALRHGERLGARITVADGIGAVLCSDADSNARPESGTTAREVAILIYTSGTTGQPKGVMVTHRGLLHFARVSAISRDLKPGDCAYAVLPMSHIFGIGTLLLATLYGGASLHLCARFDPGDVIEAIESGAISILQGVPTMFTRVVSYLRESGRTVGASKLRYLYTGGSLLDLTLKREVEARFGQPLHHGYGMTEYAGSLAVTRIERPRQDCSAGEIVEGAELRVLDENRNLVPRGTPGELWVRGPGVMRGYYRAPHATAEVLDPDGWLDTGDIGTIDADGALFIVGRSKDLIIRSGFNVYPVEVETVINSFDGVRQSAVVGRRTEDSNEEVIAFVEFEAGATADVDALNRHLAARLSPYKRPSRIIVIPEIPTTASGKLMRHILRAMAQDDHAVPSHRSSATPR</sequence>
<evidence type="ECO:0000313" key="3">
    <source>
        <dbReference type="EMBL" id="MBC8745981.1"/>
    </source>
</evidence>
<dbReference type="RefSeq" id="WP_187633104.1">
    <property type="nucleotide sequence ID" value="NZ_VZQQ01000003.1"/>
</dbReference>
<keyword evidence="3" id="KW-0436">Ligase</keyword>
<proteinExistence type="predicted"/>
<dbReference type="InterPro" id="IPR050237">
    <property type="entry name" value="ATP-dep_AMP-bd_enzyme"/>
</dbReference>
<organism evidence="3 4">
    <name type="scientific">Paraburkholderia podalyriae</name>
    <dbReference type="NCBI Taxonomy" id="1938811"/>
    <lineage>
        <taxon>Bacteria</taxon>
        <taxon>Pseudomonadati</taxon>
        <taxon>Pseudomonadota</taxon>
        <taxon>Betaproteobacteria</taxon>
        <taxon>Burkholderiales</taxon>
        <taxon>Burkholderiaceae</taxon>
        <taxon>Paraburkholderia</taxon>
    </lineage>
</organism>
<dbReference type="PROSITE" id="PS00455">
    <property type="entry name" value="AMP_BINDING"/>
    <property type="match status" value="1"/>
</dbReference>
<protein>
    <submittedName>
        <fullName evidence="3">Acyl--CoA ligase</fullName>
    </submittedName>
</protein>
<dbReference type="EMBL" id="VZQQ01000003">
    <property type="protein sequence ID" value="MBC8745981.1"/>
    <property type="molecule type" value="Genomic_DNA"/>
</dbReference>
<name>A0ABR7PHY4_9BURK</name>
<dbReference type="InterPro" id="IPR020845">
    <property type="entry name" value="AMP-binding_CS"/>
</dbReference>
<reference evidence="3 4" key="1">
    <citation type="submission" date="2019-09" db="EMBL/GenBank/DDBJ databases">
        <title>Paraburkholderia podalyriae sp. nov., A South African Podalyria-associated rhizobium.</title>
        <authorList>
            <person name="Mavima L."/>
            <person name="Beukes C.W."/>
            <person name="Palmer M."/>
            <person name="De Meyer S.E."/>
            <person name="James E.K."/>
            <person name="Maluk M."/>
            <person name="Avontuur J.R."/>
            <person name="Chan W.Y."/>
            <person name="Venter S.N."/>
            <person name="Steenkamp E.T."/>
        </authorList>
    </citation>
    <scope>NUCLEOTIDE SEQUENCE [LARGE SCALE GENOMIC DNA]</scope>
    <source>
        <strain evidence="3 4">WC7.3b</strain>
    </source>
</reference>
<evidence type="ECO:0000259" key="1">
    <source>
        <dbReference type="Pfam" id="PF00501"/>
    </source>
</evidence>
<dbReference type="PANTHER" id="PTHR43767">
    <property type="entry name" value="LONG-CHAIN-FATTY-ACID--COA LIGASE"/>
    <property type="match status" value="1"/>
</dbReference>
<evidence type="ECO:0000313" key="4">
    <source>
        <dbReference type="Proteomes" id="UP000736373"/>
    </source>
</evidence>
<dbReference type="Gene3D" id="3.40.50.12780">
    <property type="entry name" value="N-terminal domain of ligase-like"/>
    <property type="match status" value="1"/>
</dbReference>
<dbReference type="Proteomes" id="UP000736373">
    <property type="component" value="Unassembled WGS sequence"/>
</dbReference>
<feature type="domain" description="AMP-binding enzyme C-terminal" evidence="2">
    <location>
        <begin position="419"/>
        <end position="494"/>
    </location>
</feature>
<dbReference type="InterPro" id="IPR042099">
    <property type="entry name" value="ANL_N_sf"/>
</dbReference>